<keyword evidence="10" id="KW-1185">Reference proteome</keyword>
<evidence type="ECO:0000256" key="3">
    <source>
        <dbReference type="ARBA" id="ARBA00022723"/>
    </source>
</evidence>
<sequence length="569" mass="62023">MTSRWASLTAWALLTTYVLCLECNVAAFEAALETLELEGFSSLSVVYASIILAGGSSFDPSPEYPINATNLPELCAVKFNVKSSETTSYNWAVLFPDRETWNGRLMTTGNGGFGGGINVSLITFVLETVTDCWQYPDMGEYTHYGFASVSTDTGHLSDIGDSSWALNNPESIIDWSYRALHGSVTLAKQIVPAYYRNNETTASRVEFSYYTGCATGGRQGLRSLQLYPDDFDGVLAGDAAWQTTNLQSWSTWMPLQNYPPDAPYHIPESLFNSVTARITSLCDSQDGIVDSIIQDSARCSIDYASLLCSCRTTNRTACLTKPQLATLKRMLSPYTINGEIIFPGLPLGSDPSLLASEGNPIGYGYFQNFLYNDTSYNFTLYTNDDYIAAVTSDPGRATAKDFDITSFKEGGGKILMYHGYADPLIPAGLSIQYVTNTLSTMGIDESQLSSFLRLFVIPGMGHCVSNTPTQPGAPWYIAAASQIAGIAGRLTGINNITHSVPGYMDARHDSVMALVKWVEKGVPPDELVATKFVNDTAPVVESQRTVCPWPKVARYTGGDLKAAHNWVCD</sequence>
<evidence type="ECO:0000256" key="1">
    <source>
        <dbReference type="ARBA" id="ARBA00006249"/>
    </source>
</evidence>
<dbReference type="SUPFAM" id="SSF53474">
    <property type="entry name" value="alpha/beta-Hydrolases"/>
    <property type="match status" value="2"/>
</dbReference>
<keyword evidence="7" id="KW-1015">Disulfide bond</keyword>
<dbReference type="PANTHER" id="PTHR33938:SF2">
    <property type="entry name" value="CARBOXYLIC ESTER HYDROLASE"/>
    <property type="match status" value="1"/>
</dbReference>
<dbReference type="PANTHER" id="PTHR33938">
    <property type="entry name" value="FERULOYL ESTERASE B-RELATED"/>
    <property type="match status" value="1"/>
</dbReference>
<evidence type="ECO:0000313" key="10">
    <source>
        <dbReference type="Proteomes" id="UP001305414"/>
    </source>
</evidence>
<gene>
    <name evidence="9" type="ORF">RRF57_001736</name>
</gene>
<evidence type="ECO:0000256" key="5">
    <source>
        <dbReference type="ARBA" id="ARBA00022801"/>
    </source>
</evidence>
<evidence type="ECO:0000313" key="9">
    <source>
        <dbReference type="EMBL" id="KAK5626020.1"/>
    </source>
</evidence>
<feature type="chain" id="PRO_5042662137" description="Carboxylic ester hydrolase" evidence="8">
    <location>
        <begin position="21"/>
        <end position="569"/>
    </location>
</feature>
<dbReference type="InterPro" id="IPR011118">
    <property type="entry name" value="Tannase/feruloyl_esterase"/>
</dbReference>
<dbReference type="AlphaFoldDB" id="A0AAN7U5X7"/>
<dbReference type="Pfam" id="PF07519">
    <property type="entry name" value="Tannase"/>
    <property type="match status" value="2"/>
</dbReference>
<comment type="caution">
    <text evidence="9">The sequence shown here is derived from an EMBL/GenBank/DDBJ whole genome shotgun (WGS) entry which is preliminary data.</text>
</comment>
<keyword evidence="5 8" id="KW-0378">Hydrolase</keyword>
<evidence type="ECO:0000256" key="7">
    <source>
        <dbReference type="ARBA" id="ARBA00023157"/>
    </source>
</evidence>
<accession>A0AAN7U5X7</accession>
<dbReference type="InterPro" id="IPR029058">
    <property type="entry name" value="AB_hydrolase_fold"/>
</dbReference>
<feature type="signal peptide" evidence="8">
    <location>
        <begin position="1"/>
        <end position="20"/>
    </location>
</feature>
<evidence type="ECO:0000256" key="8">
    <source>
        <dbReference type="RuleBase" id="RU361238"/>
    </source>
</evidence>
<keyword evidence="2" id="KW-0719">Serine esterase</keyword>
<keyword evidence="6" id="KW-0106">Calcium</keyword>
<organism evidence="9 10">
    <name type="scientific">Xylaria bambusicola</name>
    <dbReference type="NCBI Taxonomy" id="326684"/>
    <lineage>
        <taxon>Eukaryota</taxon>
        <taxon>Fungi</taxon>
        <taxon>Dikarya</taxon>
        <taxon>Ascomycota</taxon>
        <taxon>Pezizomycotina</taxon>
        <taxon>Sordariomycetes</taxon>
        <taxon>Xylariomycetidae</taxon>
        <taxon>Xylariales</taxon>
        <taxon>Xylariaceae</taxon>
        <taxon>Xylaria</taxon>
    </lineage>
</organism>
<dbReference type="GO" id="GO:0046872">
    <property type="term" value="F:metal ion binding"/>
    <property type="evidence" value="ECO:0007669"/>
    <property type="project" value="UniProtKB-KW"/>
</dbReference>
<dbReference type="EC" id="3.1.1.-" evidence="8"/>
<dbReference type="GO" id="GO:0030600">
    <property type="term" value="F:feruloyl esterase activity"/>
    <property type="evidence" value="ECO:0007669"/>
    <property type="project" value="UniProtKB-ARBA"/>
</dbReference>
<evidence type="ECO:0000256" key="6">
    <source>
        <dbReference type="ARBA" id="ARBA00022837"/>
    </source>
</evidence>
<keyword evidence="3" id="KW-0479">Metal-binding</keyword>
<keyword evidence="4 8" id="KW-0732">Signal</keyword>
<comment type="similarity">
    <text evidence="1 8">Belongs to the tannase family.</text>
</comment>
<dbReference type="EMBL" id="JAWHQM010000003">
    <property type="protein sequence ID" value="KAK5626020.1"/>
    <property type="molecule type" value="Genomic_DNA"/>
</dbReference>
<dbReference type="Proteomes" id="UP001305414">
    <property type="component" value="Unassembled WGS sequence"/>
</dbReference>
<protein>
    <recommendedName>
        <fullName evidence="8">Carboxylic ester hydrolase</fullName>
        <ecNumber evidence="8">3.1.1.-</ecNumber>
    </recommendedName>
</protein>
<name>A0AAN7U5X7_9PEZI</name>
<evidence type="ECO:0000256" key="4">
    <source>
        <dbReference type="ARBA" id="ARBA00022729"/>
    </source>
</evidence>
<reference evidence="9 10" key="1">
    <citation type="submission" date="2023-10" db="EMBL/GenBank/DDBJ databases">
        <title>Draft genome sequence of Xylaria bambusicola isolate GMP-LS, the root and basal stem rot pathogen of sugarcane in Indonesia.</title>
        <authorList>
            <person name="Selvaraj P."/>
            <person name="Muralishankar V."/>
            <person name="Muruganantham S."/>
            <person name="Sp S."/>
            <person name="Haryani S."/>
            <person name="Lau K.J.X."/>
            <person name="Naqvi N.I."/>
        </authorList>
    </citation>
    <scope>NUCLEOTIDE SEQUENCE [LARGE SCALE GENOMIC DNA]</scope>
    <source>
        <strain evidence="9">GMP-LS</strain>
    </source>
</reference>
<proteinExistence type="inferred from homology"/>
<evidence type="ECO:0000256" key="2">
    <source>
        <dbReference type="ARBA" id="ARBA00022487"/>
    </source>
</evidence>